<organism evidence="5 6">
    <name type="scientific">Fusibacter ferrireducens</name>
    <dbReference type="NCBI Taxonomy" id="2785058"/>
    <lineage>
        <taxon>Bacteria</taxon>
        <taxon>Bacillati</taxon>
        <taxon>Bacillota</taxon>
        <taxon>Clostridia</taxon>
        <taxon>Eubacteriales</taxon>
        <taxon>Eubacteriales Family XII. Incertae Sedis</taxon>
        <taxon>Fusibacter</taxon>
    </lineage>
</organism>
<evidence type="ECO:0000313" key="5">
    <source>
        <dbReference type="EMBL" id="MBF4695915.1"/>
    </source>
</evidence>
<proteinExistence type="predicted"/>
<dbReference type="RefSeq" id="WP_194704150.1">
    <property type="nucleotide sequence ID" value="NZ_JADKNH010000023.1"/>
</dbReference>
<sequence length="322" mass="37598">MRSYKVVCKNYVVTETICLLAKLIKSEDWSEHESIKPFDNKLSSAVKALKLYSEFYLHAGNFMLIEGAMQTPEQFMEVIHALSDVDFIYYGLSEAVDKAQIEFALTDLSALDDLDETYKGLRQEAIDLIQNYATIRFHFILAFEILNLWVQETVEKRTEHYYHFQQMIKHELSHNAPLEVAQILMGKTFKRISDYESYIFVPVCDAPFNCVRYFDDQTLIVVKNVKFPKEALGSNEIAQFMKVLSDPTRLEILHAISREPSYGIALSKRFKVSRPTISHHLEQLNSVGLVHVERVKNTKYYSMNRIRYEEIMDAFNKWFLQS</sequence>
<evidence type="ECO:0000259" key="4">
    <source>
        <dbReference type="PROSITE" id="PS50987"/>
    </source>
</evidence>
<keyword evidence="6" id="KW-1185">Reference proteome</keyword>
<keyword evidence="3" id="KW-0804">Transcription</keyword>
<dbReference type="InterPro" id="IPR036388">
    <property type="entry name" value="WH-like_DNA-bd_sf"/>
</dbReference>
<dbReference type="PRINTS" id="PR00778">
    <property type="entry name" value="HTHARSR"/>
</dbReference>
<dbReference type="EMBL" id="JADKNH010000023">
    <property type="protein sequence ID" value="MBF4695915.1"/>
    <property type="molecule type" value="Genomic_DNA"/>
</dbReference>
<dbReference type="Pfam" id="PF01022">
    <property type="entry name" value="HTH_5"/>
    <property type="match status" value="1"/>
</dbReference>
<keyword evidence="1" id="KW-0805">Transcription regulation</keyword>
<dbReference type="NCBIfam" id="NF033788">
    <property type="entry name" value="HTH_metalloreg"/>
    <property type="match status" value="1"/>
</dbReference>
<evidence type="ECO:0000256" key="3">
    <source>
        <dbReference type="ARBA" id="ARBA00023163"/>
    </source>
</evidence>
<dbReference type="PROSITE" id="PS50987">
    <property type="entry name" value="HTH_ARSR_2"/>
    <property type="match status" value="1"/>
</dbReference>
<name>A0ABR9ZZP9_9FIRM</name>
<dbReference type="Gene3D" id="1.10.10.10">
    <property type="entry name" value="Winged helix-like DNA-binding domain superfamily/Winged helix DNA-binding domain"/>
    <property type="match status" value="1"/>
</dbReference>
<dbReference type="InterPro" id="IPR051081">
    <property type="entry name" value="HTH_MetalResp_TranReg"/>
</dbReference>
<evidence type="ECO:0000256" key="1">
    <source>
        <dbReference type="ARBA" id="ARBA00023015"/>
    </source>
</evidence>
<dbReference type="CDD" id="cd00090">
    <property type="entry name" value="HTH_ARSR"/>
    <property type="match status" value="1"/>
</dbReference>
<protein>
    <submittedName>
        <fullName evidence="5">Winged helix-turn-helix transcriptional regulator</fullName>
    </submittedName>
</protein>
<dbReference type="PANTHER" id="PTHR33154">
    <property type="entry name" value="TRANSCRIPTIONAL REGULATOR, ARSR FAMILY"/>
    <property type="match status" value="1"/>
</dbReference>
<accession>A0ABR9ZZP9</accession>
<dbReference type="InterPro" id="IPR001845">
    <property type="entry name" value="HTH_ArsR_DNA-bd_dom"/>
</dbReference>
<gene>
    <name evidence="5" type="ORF">ISU02_22685</name>
</gene>
<dbReference type="SMART" id="SM00418">
    <property type="entry name" value="HTH_ARSR"/>
    <property type="match status" value="1"/>
</dbReference>
<dbReference type="SUPFAM" id="SSF46785">
    <property type="entry name" value="Winged helix' DNA-binding domain"/>
    <property type="match status" value="1"/>
</dbReference>
<dbReference type="Proteomes" id="UP000614200">
    <property type="component" value="Unassembled WGS sequence"/>
</dbReference>
<keyword evidence="2" id="KW-0238">DNA-binding</keyword>
<evidence type="ECO:0000256" key="2">
    <source>
        <dbReference type="ARBA" id="ARBA00023125"/>
    </source>
</evidence>
<evidence type="ECO:0000313" key="6">
    <source>
        <dbReference type="Proteomes" id="UP000614200"/>
    </source>
</evidence>
<dbReference type="InterPro" id="IPR011991">
    <property type="entry name" value="ArsR-like_HTH"/>
</dbReference>
<dbReference type="PANTHER" id="PTHR33154:SF33">
    <property type="entry name" value="TRANSCRIPTIONAL REPRESSOR SDPR"/>
    <property type="match status" value="1"/>
</dbReference>
<dbReference type="InterPro" id="IPR036390">
    <property type="entry name" value="WH_DNA-bd_sf"/>
</dbReference>
<comment type="caution">
    <text evidence="5">The sequence shown here is derived from an EMBL/GenBank/DDBJ whole genome shotgun (WGS) entry which is preliminary data.</text>
</comment>
<feature type="domain" description="HTH arsR-type" evidence="4">
    <location>
        <begin position="229"/>
        <end position="322"/>
    </location>
</feature>
<reference evidence="5 6" key="1">
    <citation type="submission" date="2020-11" db="EMBL/GenBank/DDBJ databases">
        <title>Fusibacter basophilias sp. nov.</title>
        <authorList>
            <person name="Qiu D."/>
        </authorList>
    </citation>
    <scope>NUCLEOTIDE SEQUENCE [LARGE SCALE GENOMIC DNA]</scope>
    <source>
        <strain evidence="5 6">Q10-2</strain>
    </source>
</reference>